<dbReference type="InterPro" id="IPR023000">
    <property type="entry name" value="Shikimate_kinase_CS"/>
</dbReference>
<dbReference type="InterPro" id="IPR000623">
    <property type="entry name" value="Shikimate_kinase/TSH1"/>
</dbReference>
<evidence type="ECO:0000256" key="5">
    <source>
        <dbReference type="ARBA" id="ARBA00022679"/>
    </source>
</evidence>
<evidence type="ECO:0000256" key="9">
    <source>
        <dbReference type="ARBA" id="ARBA00023141"/>
    </source>
</evidence>
<protein>
    <recommendedName>
        <fullName evidence="3 11">Shikimate kinase</fullName>
        <shortName evidence="11">SK</shortName>
        <ecNumber evidence="3 11">2.7.1.71</ecNumber>
    </recommendedName>
</protein>
<reference evidence="12 13" key="1">
    <citation type="journal article" date="2010" name="Stand. Genomic Sci.">
        <title>Complete genome sequence of Coraliomargarita akajimensis type strain (04OKA010-24).</title>
        <authorList>
            <person name="Mavromatis K."/>
            <person name="Abt B."/>
            <person name="Brambilla E."/>
            <person name="Lapidus A."/>
            <person name="Copeland A."/>
            <person name="Deshpande S."/>
            <person name="Nolan M."/>
            <person name="Lucas S."/>
            <person name="Tice H."/>
            <person name="Cheng J.F."/>
            <person name="Han C."/>
            <person name="Detter J.C."/>
            <person name="Woyke T."/>
            <person name="Goodwin L."/>
            <person name="Pitluck S."/>
            <person name="Held B."/>
            <person name="Brettin T."/>
            <person name="Tapia R."/>
            <person name="Ivanova N."/>
            <person name="Mikhailova N."/>
            <person name="Pati A."/>
            <person name="Liolios K."/>
            <person name="Chen A."/>
            <person name="Palaniappan K."/>
            <person name="Land M."/>
            <person name="Hauser L."/>
            <person name="Chang Y.J."/>
            <person name="Jeffries C.D."/>
            <person name="Rohde M."/>
            <person name="Goker M."/>
            <person name="Bristow J."/>
            <person name="Eisen J.A."/>
            <person name="Markowitz V."/>
            <person name="Hugenholtz P."/>
            <person name="Klenk H.P."/>
            <person name="Kyrpides N.C."/>
        </authorList>
    </citation>
    <scope>NUCLEOTIDE SEQUENCE [LARGE SCALE GENOMIC DNA]</scope>
    <source>
        <strain evidence="13">DSM 45221 / IAM 15411 / JCM 23193 / KCTC 12865</strain>
    </source>
</reference>
<dbReference type="AlphaFoldDB" id="D5EPL8"/>
<evidence type="ECO:0000313" key="12">
    <source>
        <dbReference type="EMBL" id="ADE53755.1"/>
    </source>
</evidence>
<dbReference type="PROSITE" id="PS01128">
    <property type="entry name" value="SHIKIMATE_KINASE"/>
    <property type="match status" value="1"/>
</dbReference>
<dbReference type="EC" id="2.7.1.71" evidence="3 11"/>
<dbReference type="Pfam" id="PF01202">
    <property type="entry name" value="SKI"/>
    <property type="match status" value="1"/>
</dbReference>
<dbReference type="PANTHER" id="PTHR21087">
    <property type="entry name" value="SHIKIMATE KINASE"/>
    <property type="match status" value="1"/>
</dbReference>
<dbReference type="eggNOG" id="COG0703">
    <property type="taxonomic scope" value="Bacteria"/>
</dbReference>
<dbReference type="SUPFAM" id="SSF52540">
    <property type="entry name" value="P-loop containing nucleoside triphosphate hydrolases"/>
    <property type="match status" value="1"/>
</dbReference>
<gene>
    <name evidence="11" type="primary">aroK</name>
    <name evidence="12" type="ordered locus">Caka_0731</name>
</gene>
<dbReference type="PRINTS" id="PR01100">
    <property type="entry name" value="SHIKIMTKNASE"/>
</dbReference>
<organism evidence="12 13">
    <name type="scientific">Coraliomargarita akajimensis (strain DSM 45221 / IAM 15411 / JCM 23193 / KCTC 12865 / 04OKA010-24)</name>
    <dbReference type="NCBI Taxonomy" id="583355"/>
    <lineage>
        <taxon>Bacteria</taxon>
        <taxon>Pseudomonadati</taxon>
        <taxon>Verrucomicrobiota</taxon>
        <taxon>Opitutia</taxon>
        <taxon>Puniceicoccales</taxon>
        <taxon>Coraliomargaritaceae</taxon>
        <taxon>Coraliomargarita</taxon>
    </lineage>
</organism>
<dbReference type="GO" id="GO:0009423">
    <property type="term" value="P:chorismate biosynthetic process"/>
    <property type="evidence" value="ECO:0007669"/>
    <property type="project" value="UniProtKB-UniRule"/>
</dbReference>
<feature type="binding site" evidence="11">
    <location>
        <position position="41"/>
    </location>
    <ligand>
        <name>substrate</name>
    </ligand>
</feature>
<dbReference type="PANTHER" id="PTHR21087:SF16">
    <property type="entry name" value="SHIKIMATE KINASE 1, CHLOROPLASTIC"/>
    <property type="match status" value="1"/>
</dbReference>
<dbReference type="Proteomes" id="UP000000925">
    <property type="component" value="Chromosome"/>
</dbReference>
<dbReference type="HAMAP" id="MF_00109">
    <property type="entry name" value="Shikimate_kinase"/>
    <property type="match status" value="1"/>
</dbReference>
<accession>D5EPL8</accession>
<comment type="catalytic activity">
    <reaction evidence="10 11">
        <text>shikimate + ATP = 3-phosphoshikimate + ADP + H(+)</text>
        <dbReference type="Rhea" id="RHEA:13121"/>
        <dbReference type="ChEBI" id="CHEBI:15378"/>
        <dbReference type="ChEBI" id="CHEBI:30616"/>
        <dbReference type="ChEBI" id="CHEBI:36208"/>
        <dbReference type="ChEBI" id="CHEBI:145989"/>
        <dbReference type="ChEBI" id="CHEBI:456216"/>
        <dbReference type="EC" id="2.7.1.71"/>
    </reaction>
</comment>
<feature type="binding site" evidence="11">
    <location>
        <position position="125"/>
    </location>
    <ligand>
        <name>ATP</name>
        <dbReference type="ChEBI" id="CHEBI:30616"/>
    </ligand>
</feature>
<evidence type="ECO:0000256" key="10">
    <source>
        <dbReference type="ARBA" id="ARBA00048567"/>
    </source>
</evidence>
<feature type="binding site" evidence="11">
    <location>
        <position position="23"/>
    </location>
    <ligand>
        <name>Mg(2+)</name>
        <dbReference type="ChEBI" id="CHEBI:18420"/>
    </ligand>
</feature>
<keyword evidence="11" id="KW-0460">Magnesium</keyword>
<feature type="binding site" evidence="11">
    <location>
        <begin position="19"/>
        <end position="24"/>
    </location>
    <ligand>
        <name>ATP</name>
        <dbReference type="ChEBI" id="CHEBI:30616"/>
    </ligand>
</feature>
<evidence type="ECO:0000256" key="6">
    <source>
        <dbReference type="ARBA" id="ARBA00022741"/>
    </source>
</evidence>
<evidence type="ECO:0000256" key="4">
    <source>
        <dbReference type="ARBA" id="ARBA00022605"/>
    </source>
</evidence>
<dbReference type="KEGG" id="caa:Caka_0731"/>
<keyword evidence="4 11" id="KW-0028">Amino-acid biosynthesis</keyword>
<feature type="binding site" evidence="11">
    <location>
        <position position="160"/>
    </location>
    <ligand>
        <name>ATP</name>
        <dbReference type="ChEBI" id="CHEBI:30616"/>
    </ligand>
</feature>
<feature type="binding site" evidence="11">
    <location>
        <position position="65"/>
    </location>
    <ligand>
        <name>substrate</name>
    </ligand>
</feature>
<comment type="subunit">
    <text evidence="11">Monomer.</text>
</comment>
<dbReference type="HOGENOM" id="CLU_057607_4_0_0"/>
<dbReference type="GO" id="GO:0008652">
    <property type="term" value="P:amino acid biosynthetic process"/>
    <property type="evidence" value="ECO:0007669"/>
    <property type="project" value="UniProtKB-KW"/>
</dbReference>
<dbReference type="RefSeq" id="WP_013042479.1">
    <property type="nucleotide sequence ID" value="NC_014008.1"/>
</dbReference>
<dbReference type="GO" id="GO:0000287">
    <property type="term" value="F:magnesium ion binding"/>
    <property type="evidence" value="ECO:0007669"/>
    <property type="project" value="UniProtKB-UniRule"/>
</dbReference>
<evidence type="ECO:0000256" key="3">
    <source>
        <dbReference type="ARBA" id="ARBA00012154"/>
    </source>
</evidence>
<keyword evidence="13" id="KW-1185">Reference proteome</keyword>
<evidence type="ECO:0000256" key="2">
    <source>
        <dbReference type="ARBA" id="ARBA00006997"/>
    </source>
</evidence>
<keyword evidence="6 11" id="KW-0547">Nucleotide-binding</keyword>
<sequence length="193" mass="21495">MKQDKQKTKPNLYLVGFMGVGKSAIGRKVAKELGFQFIDSDEQIEARAGKKIPQIFESEGEARFRQYEREFIEGGHPEAGCVISCGGGLVVQPGMKELLKRKGVVVCLFASVETILERTSRNSNRPLLNVEDPEERIRQLLREREPIYMESGTCISTDGRTIPEVVRHMMRSYRVCARQFVPGLGADCAGGAS</sequence>
<evidence type="ECO:0000313" key="13">
    <source>
        <dbReference type="Proteomes" id="UP000000925"/>
    </source>
</evidence>
<dbReference type="InterPro" id="IPR031322">
    <property type="entry name" value="Shikimate/glucono_kinase"/>
</dbReference>
<dbReference type="CDD" id="cd00464">
    <property type="entry name" value="SK"/>
    <property type="match status" value="1"/>
</dbReference>
<evidence type="ECO:0000256" key="7">
    <source>
        <dbReference type="ARBA" id="ARBA00022777"/>
    </source>
</evidence>
<proteinExistence type="inferred from homology"/>
<comment type="similarity">
    <text evidence="2 11">Belongs to the shikimate kinase family.</text>
</comment>
<keyword evidence="7 11" id="KW-0418">Kinase</keyword>
<feature type="binding site" evidence="11">
    <location>
        <position position="144"/>
    </location>
    <ligand>
        <name>substrate</name>
    </ligand>
</feature>
<dbReference type="UniPathway" id="UPA00053">
    <property type="reaction ID" value="UER00088"/>
</dbReference>
<dbReference type="Gene3D" id="3.40.50.300">
    <property type="entry name" value="P-loop containing nucleotide triphosphate hydrolases"/>
    <property type="match status" value="1"/>
</dbReference>
<comment type="function">
    <text evidence="11">Catalyzes the specific phosphorylation of the 3-hydroxyl group of shikimic acid using ATP as a cosubstrate.</text>
</comment>
<evidence type="ECO:0000256" key="11">
    <source>
        <dbReference type="HAMAP-Rule" id="MF_00109"/>
    </source>
</evidence>
<dbReference type="GO" id="GO:0004765">
    <property type="term" value="F:shikimate kinase activity"/>
    <property type="evidence" value="ECO:0007669"/>
    <property type="project" value="UniProtKB-UniRule"/>
</dbReference>
<keyword evidence="11" id="KW-0963">Cytoplasm</keyword>
<feature type="binding site" evidence="11">
    <location>
        <position position="87"/>
    </location>
    <ligand>
        <name>substrate</name>
    </ligand>
</feature>
<keyword evidence="9 11" id="KW-0057">Aromatic amino acid biosynthesis</keyword>
<dbReference type="InterPro" id="IPR027417">
    <property type="entry name" value="P-loop_NTPase"/>
</dbReference>
<dbReference type="GO" id="GO:0005524">
    <property type="term" value="F:ATP binding"/>
    <property type="evidence" value="ECO:0007669"/>
    <property type="project" value="UniProtKB-UniRule"/>
</dbReference>
<evidence type="ECO:0000256" key="8">
    <source>
        <dbReference type="ARBA" id="ARBA00022840"/>
    </source>
</evidence>
<comment type="subcellular location">
    <subcellularLocation>
        <location evidence="11">Cytoplasm</location>
    </subcellularLocation>
</comment>
<evidence type="ECO:0000256" key="1">
    <source>
        <dbReference type="ARBA" id="ARBA00004842"/>
    </source>
</evidence>
<comment type="pathway">
    <text evidence="1 11">Metabolic intermediate biosynthesis; chorismate biosynthesis; chorismate from D-erythrose 4-phosphate and phosphoenolpyruvate: step 5/7.</text>
</comment>
<name>D5EPL8_CORAD</name>
<dbReference type="STRING" id="583355.Caka_0731"/>
<dbReference type="GO" id="GO:0009073">
    <property type="term" value="P:aromatic amino acid family biosynthetic process"/>
    <property type="evidence" value="ECO:0007669"/>
    <property type="project" value="UniProtKB-KW"/>
</dbReference>
<comment type="cofactor">
    <cofactor evidence="11">
        <name>Mg(2+)</name>
        <dbReference type="ChEBI" id="CHEBI:18420"/>
    </cofactor>
    <text evidence="11">Binds 1 Mg(2+) ion per subunit.</text>
</comment>
<dbReference type="GO" id="GO:0005829">
    <property type="term" value="C:cytosol"/>
    <property type="evidence" value="ECO:0007669"/>
    <property type="project" value="TreeGrafter"/>
</dbReference>
<keyword evidence="5 11" id="KW-0808">Transferase</keyword>
<keyword evidence="8 11" id="KW-0067">ATP-binding</keyword>
<keyword evidence="11" id="KW-0479">Metal-binding</keyword>
<dbReference type="EMBL" id="CP001998">
    <property type="protein sequence ID" value="ADE53755.1"/>
    <property type="molecule type" value="Genomic_DNA"/>
</dbReference>